<evidence type="ECO:0000313" key="5">
    <source>
        <dbReference type="EMBL" id="EFO92498.1"/>
    </source>
</evidence>
<keyword evidence="6" id="KW-1185">Reference proteome</keyword>
<dbReference type="OrthoDB" id="7800919at2759"/>
<dbReference type="InParanoid" id="E3NBU0"/>
<proteinExistence type="evidence at transcript level"/>
<dbReference type="Proteomes" id="UP000008281">
    <property type="component" value="Unassembled WGS sequence"/>
</dbReference>
<keyword evidence="2" id="KW-0732">Signal</keyword>
<organism evidence="6">
    <name type="scientific">Caenorhabditis remanei</name>
    <name type="common">Caenorhabditis vulgaris</name>
    <dbReference type="NCBI Taxonomy" id="31234"/>
    <lineage>
        <taxon>Eukaryota</taxon>
        <taxon>Metazoa</taxon>
        <taxon>Ecdysozoa</taxon>
        <taxon>Nematoda</taxon>
        <taxon>Chromadorea</taxon>
        <taxon>Rhabditida</taxon>
        <taxon>Rhabditina</taxon>
        <taxon>Rhabditomorpha</taxon>
        <taxon>Rhabditoidea</taxon>
        <taxon>Rhabditidae</taxon>
        <taxon>Peloderinae</taxon>
        <taxon>Caenorhabditis</taxon>
    </lineage>
</organism>
<feature type="signal peptide" evidence="2">
    <location>
        <begin position="1"/>
        <end position="21"/>
    </location>
</feature>
<dbReference type="Gene3D" id="3.30.30.10">
    <property type="entry name" value="Knottin, scorpion toxin-like"/>
    <property type="match status" value="1"/>
</dbReference>
<evidence type="ECO:0000259" key="3">
    <source>
        <dbReference type="Pfam" id="PF00304"/>
    </source>
</evidence>
<reference evidence="5" key="1">
    <citation type="submission" date="2007-07" db="EMBL/GenBank/DDBJ databases">
        <title>PCAP assembly of the Caenorhabditis remanei genome.</title>
        <authorList>
            <consortium name="The Caenorhabditis remanei Sequencing Consortium"/>
            <person name="Wilson R.K."/>
        </authorList>
    </citation>
    <scope>NUCLEOTIDE SEQUENCE [LARGE SCALE GENOMIC DNA]</scope>
    <source>
        <strain evidence="5">PB4641</strain>
    </source>
</reference>
<evidence type="ECO:0000256" key="1">
    <source>
        <dbReference type="ARBA" id="ARBA00023157"/>
    </source>
</evidence>
<keyword evidence="1" id="KW-1015">Disulfide bond</keyword>
<sequence>MKSSILYLLVLLAVFSTMALADVVSRNYRGQCWSYSNCRAVCRDEGYVSGHCNYFGGACWCAS</sequence>
<name>E3NBU0_CAERE</name>
<accession>I6MRK6</accession>
<dbReference type="EMBL" id="DS268589">
    <property type="protein sequence ID" value="EFO92498.1"/>
    <property type="molecule type" value="Genomic_DNA"/>
</dbReference>
<evidence type="ECO:0000313" key="6">
    <source>
        <dbReference type="Proteomes" id="UP000008281"/>
    </source>
</evidence>
<dbReference type="AlphaFoldDB" id="E3NBU0"/>
<reference evidence="4" key="2">
    <citation type="submission" date="2014-01" db="EMBL/GenBank/DDBJ databases">
        <title>A cDNA clone from Caenorhabditis remanei that encodes a drosomycin-related peptide (Cremycin).</title>
        <authorList>
            <person name="Zhu S."/>
            <person name="Gao B."/>
        </authorList>
    </citation>
    <scope>NUCLEOTIDE SEQUENCE</scope>
</reference>
<dbReference type="EMBL" id="JN230819">
    <property type="protein sequence ID" value="AEM44805.2"/>
    <property type="molecule type" value="mRNA"/>
</dbReference>
<protein>
    <submittedName>
        <fullName evidence="4">Mycin-3</fullName>
    </submittedName>
</protein>
<accession>E3NBU0</accession>
<dbReference type="Pfam" id="PF00304">
    <property type="entry name" value="Gamma-thionin"/>
    <property type="match status" value="1"/>
</dbReference>
<gene>
    <name evidence="5" type="ORF">CRE_14288</name>
</gene>
<evidence type="ECO:0000256" key="2">
    <source>
        <dbReference type="SAM" id="SignalP"/>
    </source>
</evidence>
<dbReference type="GO" id="GO:0006952">
    <property type="term" value="P:defense response"/>
    <property type="evidence" value="ECO:0007669"/>
    <property type="project" value="InterPro"/>
</dbReference>
<dbReference type="SMR" id="E3NBU0"/>
<dbReference type="InterPro" id="IPR003614">
    <property type="entry name" value="Knottins"/>
</dbReference>
<dbReference type="SUPFAM" id="SSF57095">
    <property type="entry name" value="Scorpion toxin-like"/>
    <property type="match status" value="1"/>
</dbReference>
<feature type="chain" id="PRO_5010830862" evidence="2">
    <location>
        <begin position="22"/>
        <end position="63"/>
    </location>
</feature>
<dbReference type="CDD" id="cd00107">
    <property type="entry name" value="Knot1"/>
    <property type="match status" value="1"/>
</dbReference>
<feature type="domain" description="Knottins-like" evidence="3">
    <location>
        <begin position="22"/>
        <end position="62"/>
    </location>
</feature>
<dbReference type="InterPro" id="IPR036574">
    <property type="entry name" value="Scorpion_toxin-like_sf"/>
</dbReference>
<evidence type="ECO:0000313" key="4">
    <source>
        <dbReference type="EMBL" id="AEM44805.2"/>
    </source>
</evidence>
<dbReference type="HOGENOM" id="CLU_2760455_0_0_1"/>